<comment type="caution">
    <text evidence="1">The sequence shown here is derived from an EMBL/GenBank/DDBJ whole genome shotgun (WGS) entry which is preliminary data.</text>
</comment>
<evidence type="ECO:0000313" key="2">
    <source>
        <dbReference type="Proteomes" id="UP000004121"/>
    </source>
</evidence>
<evidence type="ECO:0000313" key="1">
    <source>
        <dbReference type="EMBL" id="EEJ51893.1"/>
    </source>
</evidence>
<dbReference type="STRING" id="585501.HMPREF6123_0873"/>
<organism evidence="1 2">
    <name type="scientific">Oribacterium sinus F0268</name>
    <dbReference type="NCBI Taxonomy" id="585501"/>
    <lineage>
        <taxon>Bacteria</taxon>
        <taxon>Bacillati</taxon>
        <taxon>Bacillota</taxon>
        <taxon>Clostridia</taxon>
        <taxon>Lachnospirales</taxon>
        <taxon>Lachnospiraceae</taxon>
        <taxon>Oribacterium</taxon>
    </lineage>
</organism>
<dbReference type="Proteomes" id="UP000004121">
    <property type="component" value="Unassembled WGS sequence"/>
</dbReference>
<dbReference type="HOGENOM" id="CLU_3170964_0_0_9"/>
<proteinExistence type="predicted"/>
<dbReference type="EMBL" id="ACKX01000083">
    <property type="protein sequence ID" value="EEJ51893.1"/>
    <property type="molecule type" value="Genomic_DNA"/>
</dbReference>
<accession>C2KWK4</accession>
<dbReference type="AlphaFoldDB" id="C2KWK4"/>
<sequence>MKESYKKYFHEKKQYSLRTDLLLFMAILHDKQLLHHVSLNSISHYSF</sequence>
<reference evidence="1 2" key="1">
    <citation type="submission" date="2009-04" db="EMBL/GenBank/DDBJ databases">
        <authorList>
            <person name="Qin X."/>
            <person name="Bachman B."/>
            <person name="Battles P."/>
            <person name="Bell A."/>
            <person name="Bess C."/>
            <person name="Bickham C."/>
            <person name="Chaboub L."/>
            <person name="Chen D."/>
            <person name="Coyle M."/>
            <person name="Deiros D.R."/>
            <person name="Dinh H."/>
            <person name="Forbes L."/>
            <person name="Fowler G."/>
            <person name="Francisco L."/>
            <person name="Fu Q."/>
            <person name="Gubbala S."/>
            <person name="Hale W."/>
            <person name="Han Y."/>
            <person name="Hemphill L."/>
            <person name="Highlander S.K."/>
            <person name="Hirani K."/>
            <person name="Hogues M."/>
            <person name="Jackson L."/>
            <person name="Jakkamsetti A."/>
            <person name="Javaid M."/>
            <person name="Jiang H."/>
            <person name="Korchina V."/>
            <person name="Kovar C."/>
            <person name="Lara F."/>
            <person name="Lee S."/>
            <person name="Mata R."/>
            <person name="Mathew T."/>
            <person name="Moen C."/>
            <person name="Morales K."/>
            <person name="Munidasa M."/>
            <person name="Nazareth L."/>
            <person name="Ngo R."/>
            <person name="Nguyen L."/>
            <person name="Okwuonu G."/>
            <person name="Ongeri F."/>
            <person name="Patil S."/>
            <person name="Petrosino J."/>
            <person name="Pham C."/>
            <person name="Pham P."/>
            <person name="Pu L.-L."/>
            <person name="Puazo M."/>
            <person name="Raj R."/>
            <person name="Reid J."/>
            <person name="Rouhana J."/>
            <person name="Saada N."/>
            <person name="Shang Y."/>
            <person name="Simmons D."/>
            <person name="Thornton R."/>
            <person name="Warren J."/>
            <person name="Weissenberger G."/>
            <person name="Zhang J."/>
            <person name="Zhang L."/>
            <person name="Zhou C."/>
            <person name="Zhu D."/>
            <person name="Muzny D."/>
            <person name="Worley K."/>
            <person name="Gibbs R."/>
        </authorList>
    </citation>
    <scope>NUCLEOTIDE SEQUENCE [LARGE SCALE GENOMIC DNA]</scope>
    <source>
        <strain evidence="1 2">F0268</strain>
    </source>
</reference>
<keyword evidence="2" id="KW-1185">Reference proteome</keyword>
<protein>
    <submittedName>
        <fullName evidence="1">Uncharacterized protein</fullName>
    </submittedName>
</protein>
<name>C2KWK4_9FIRM</name>
<dbReference type="InParanoid" id="C2KWK4"/>
<gene>
    <name evidence="1" type="ORF">HMPREF6123_0873</name>
</gene>